<sequence length="90" mass="9946">HSHNFNEIVLHIGNDPYNSEDLGGEIEFVVEGEPLVFNKTSALYVPAGTKHGPLTWKKFNRPHIEMAIMIGAGSYKEGWLGGVGKPKEDK</sequence>
<accession>X1MS50</accession>
<dbReference type="SUPFAM" id="SSF51182">
    <property type="entry name" value="RmlC-like cupins"/>
    <property type="match status" value="1"/>
</dbReference>
<gene>
    <name evidence="1" type="ORF">S06H3_17687</name>
</gene>
<proteinExistence type="predicted"/>
<comment type="caution">
    <text evidence="1">The sequence shown here is derived from an EMBL/GenBank/DDBJ whole genome shotgun (WGS) entry which is preliminary data.</text>
</comment>
<protein>
    <recommendedName>
        <fullName evidence="2">Cupin 2 conserved barrel domain-containing protein</fullName>
    </recommendedName>
</protein>
<dbReference type="InterPro" id="IPR011051">
    <property type="entry name" value="RmlC_Cupin_sf"/>
</dbReference>
<dbReference type="EMBL" id="BARV01008867">
    <property type="protein sequence ID" value="GAI09229.1"/>
    <property type="molecule type" value="Genomic_DNA"/>
</dbReference>
<evidence type="ECO:0000313" key="1">
    <source>
        <dbReference type="EMBL" id="GAI09229.1"/>
    </source>
</evidence>
<evidence type="ECO:0008006" key="2">
    <source>
        <dbReference type="Google" id="ProtNLM"/>
    </source>
</evidence>
<reference evidence="1" key="1">
    <citation type="journal article" date="2014" name="Front. Microbiol.">
        <title>High frequency of phylogenetically diverse reductive dehalogenase-homologous genes in deep subseafloor sedimentary metagenomes.</title>
        <authorList>
            <person name="Kawai M."/>
            <person name="Futagami T."/>
            <person name="Toyoda A."/>
            <person name="Takaki Y."/>
            <person name="Nishi S."/>
            <person name="Hori S."/>
            <person name="Arai W."/>
            <person name="Tsubouchi T."/>
            <person name="Morono Y."/>
            <person name="Uchiyama I."/>
            <person name="Ito T."/>
            <person name="Fujiyama A."/>
            <person name="Inagaki F."/>
            <person name="Takami H."/>
        </authorList>
    </citation>
    <scope>NUCLEOTIDE SEQUENCE</scope>
    <source>
        <strain evidence="1">Expedition CK06-06</strain>
    </source>
</reference>
<organism evidence="1">
    <name type="scientific">marine sediment metagenome</name>
    <dbReference type="NCBI Taxonomy" id="412755"/>
    <lineage>
        <taxon>unclassified sequences</taxon>
        <taxon>metagenomes</taxon>
        <taxon>ecological metagenomes</taxon>
    </lineage>
</organism>
<dbReference type="AlphaFoldDB" id="X1MS50"/>
<name>X1MS50_9ZZZZ</name>
<feature type="non-terminal residue" evidence="1">
    <location>
        <position position="1"/>
    </location>
</feature>